<dbReference type="PANTHER" id="PTHR42940">
    <property type="entry name" value="ALCOHOL DEHYDROGENASE 1-RELATED"/>
    <property type="match status" value="1"/>
</dbReference>
<dbReference type="PANTHER" id="PTHR42940:SF7">
    <property type="entry name" value="ALCOHOL DEHYDROGENASE-LIKE N-TERMINAL DOMAIN-CONTAINING PROTEIN"/>
    <property type="match status" value="1"/>
</dbReference>
<evidence type="ECO:0000256" key="7">
    <source>
        <dbReference type="RuleBase" id="RU361277"/>
    </source>
</evidence>
<dbReference type="CDD" id="cd08296">
    <property type="entry name" value="CAD_like"/>
    <property type="match status" value="1"/>
</dbReference>
<comment type="cofactor">
    <cofactor evidence="1 7">
        <name>Zn(2+)</name>
        <dbReference type="ChEBI" id="CHEBI:29105"/>
    </cofactor>
</comment>
<dbReference type="OrthoDB" id="1560166at2759"/>
<dbReference type="InterPro" id="IPR013154">
    <property type="entry name" value="ADH-like_N"/>
</dbReference>
<comment type="similarity">
    <text evidence="2 7">Belongs to the zinc-containing alcohol dehydrogenase family.</text>
</comment>
<dbReference type="AlphaFoldDB" id="A0A2T2ZUL6"/>
<dbReference type="SUPFAM" id="SSF50129">
    <property type="entry name" value="GroES-like"/>
    <property type="match status" value="1"/>
</dbReference>
<dbReference type="Pfam" id="PF08240">
    <property type="entry name" value="ADH_N"/>
    <property type="match status" value="1"/>
</dbReference>
<evidence type="ECO:0000313" key="9">
    <source>
        <dbReference type="EMBL" id="PSR77173.1"/>
    </source>
</evidence>
<dbReference type="InParanoid" id="A0A2T2ZUL6"/>
<dbReference type="InterPro" id="IPR011032">
    <property type="entry name" value="GroES-like_sf"/>
</dbReference>
<dbReference type="InterPro" id="IPR020843">
    <property type="entry name" value="ER"/>
</dbReference>
<proteinExistence type="inferred from homology"/>
<dbReference type="InterPro" id="IPR002328">
    <property type="entry name" value="ADH_Zn_CS"/>
</dbReference>
<protein>
    <submittedName>
        <fullName evidence="9">Alcohol dehydrogenase GroES-like domain-containing protein</fullName>
    </submittedName>
</protein>
<dbReference type="FunFam" id="3.40.50.720:FF:000039">
    <property type="entry name" value="Alcohol dehydrogenase AdhP"/>
    <property type="match status" value="1"/>
</dbReference>
<evidence type="ECO:0000256" key="3">
    <source>
        <dbReference type="ARBA" id="ARBA00022723"/>
    </source>
</evidence>
<evidence type="ECO:0000259" key="8">
    <source>
        <dbReference type="SMART" id="SM00829"/>
    </source>
</evidence>
<dbReference type="EMBL" id="KZ678670">
    <property type="protein sequence ID" value="PSR77173.1"/>
    <property type="molecule type" value="Genomic_DNA"/>
</dbReference>
<keyword evidence="4 7" id="KW-0862">Zinc</keyword>
<sequence length="340" mass="35415">MSSSIPKTYTAASFEEQGSKLTIVQKDIKQPGKGQVLVKVLACGVCHSDAAVGSKQLPVKLPLVPGHEIIGDVVAVGDDVTRFKTGARVGGAWHGGHDGTCKSCQKGFFQTCENAYINGVLGDGGYAEYVLLRQEAAVPIPDGIDPVEAAPLLCAGVTVFNAIRQMKVLHGSRVAVQGLGGLGHLAVQYANKMGYEVVALSSGSDKKDFATKLGAHHYIDTKANDAVKELQNLGGADLVVATAPNAEAIGPLVGGLAAGGKLLVLAPVGPISFDSLTMVIKGASVHGWPSGHAQDSEEAIAFAQRHGVKCLVEAFPLKDAQKAFDHMLSGKVRFRSVLTM</sequence>
<dbReference type="InterPro" id="IPR013149">
    <property type="entry name" value="ADH-like_C"/>
</dbReference>
<keyword evidence="3 7" id="KW-0479">Metal-binding</keyword>
<keyword evidence="5" id="KW-0560">Oxidoreductase</keyword>
<dbReference type="SUPFAM" id="SSF51735">
    <property type="entry name" value="NAD(P)-binding Rossmann-fold domains"/>
    <property type="match status" value="1"/>
</dbReference>
<feature type="domain" description="Enoyl reductase (ER)" evidence="8">
    <location>
        <begin position="18"/>
        <end position="338"/>
    </location>
</feature>
<keyword evidence="10" id="KW-1185">Reference proteome</keyword>
<reference evidence="9 10" key="1">
    <citation type="journal article" date="2018" name="Mycol. Prog.">
        <title>Coniella lustricola, a new species from submerged detritus.</title>
        <authorList>
            <person name="Raudabaugh D.B."/>
            <person name="Iturriaga T."/>
            <person name="Carver A."/>
            <person name="Mondo S."/>
            <person name="Pangilinan J."/>
            <person name="Lipzen A."/>
            <person name="He G."/>
            <person name="Amirebrahimi M."/>
            <person name="Grigoriev I.V."/>
            <person name="Miller A.N."/>
        </authorList>
    </citation>
    <scope>NUCLEOTIDE SEQUENCE [LARGE SCALE GENOMIC DNA]</scope>
    <source>
        <strain evidence="9 10">B22-T-1</strain>
    </source>
</reference>
<organism evidence="9 10">
    <name type="scientific">Coniella lustricola</name>
    <dbReference type="NCBI Taxonomy" id="2025994"/>
    <lineage>
        <taxon>Eukaryota</taxon>
        <taxon>Fungi</taxon>
        <taxon>Dikarya</taxon>
        <taxon>Ascomycota</taxon>
        <taxon>Pezizomycotina</taxon>
        <taxon>Sordariomycetes</taxon>
        <taxon>Sordariomycetidae</taxon>
        <taxon>Diaporthales</taxon>
        <taxon>Schizoparmaceae</taxon>
        <taxon>Coniella</taxon>
    </lineage>
</organism>
<evidence type="ECO:0000256" key="5">
    <source>
        <dbReference type="ARBA" id="ARBA00023002"/>
    </source>
</evidence>
<dbReference type="PROSITE" id="PS00059">
    <property type="entry name" value="ADH_ZINC"/>
    <property type="match status" value="1"/>
</dbReference>
<dbReference type="GO" id="GO:0005737">
    <property type="term" value="C:cytoplasm"/>
    <property type="evidence" value="ECO:0007669"/>
    <property type="project" value="TreeGrafter"/>
</dbReference>
<keyword evidence="6" id="KW-0520">NAD</keyword>
<dbReference type="STRING" id="2025994.A0A2T2ZUL6"/>
<evidence type="ECO:0000256" key="4">
    <source>
        <dbReference type="ARBA" id="ARBA00022833"/>
    </source>
</evidence>
<dbReference type="InterPro" id="IPR036291">
    <property type="entry name" value="NAD(P)-bd_dom_sf"/>
</dbReference>
<accession>A0A2T2ZUL6</accession>
<dbReference type="Gene3D" id="3.90.180.10">
    <property type="entry name" value="Medium-chain alcohol dehydrogenases, catalytic domain"/>
    <property type="match status" value="1"/>
</dbReference>
<dbReference type="GO" id="GO:0004022">
    <property type="term" value="F:alcohol dehydrogenase (NAD+) activity"/>
    <property type="evidence" value="ECO:0007669"/>
    <property type="project" value="TreeGrafter"/>
</dbReference>
<evidence type="ECO:0000256" key="6">
    <source>
        <dbReference type="ARBA" id="ARBA00023027"/>
    </source>
</evidence>
<name>A0A2T2ZUL6_9PEZI</name>
<dbReference type="GO" id="GO:0008270">
    <property type="term" value="F:zinc ion binding"/>
    <property type="evidence" value="ECO:0007669"/>
    <property type="project" value="InterPro"/>
</dbReference>
<dbReference type="Proteomes" id="UP000241462">
    <property type="component" value="Unassembled WGS sequence"/>
</dbReference>
<evidence type="ECO:0000256" key="1">
    <source>
        <dbReference type="ARBA" id="ARBA00001947"/>
    </source>
</evidence>
<dbReference type="Gene3D" id="3.40.50.720">
    <property type="entry name" value="NAD(P)-binding Rossmann-like Domain"/>
    <property type="match status" value="1"/>
</dbReference>
<gene>
    <name evidence="9" type="ORF">BD289DRAFT_378036</name>
</gene>
<dbReference type="SMART" id="SM00829">
    <property type="entry name" value="PKS_ER"/>
    <property type="match status" value="1"/>
</dbReference>
<evidence type="ECO:0000313" key="10">
    <source>
        <dbReference type="Proteomes" id="UP000241462"/>
    </source>
</evidence>
<dbReference type="Pfam" id="PF00107">
    <property type="entry name" value="ADH_zinc_N"/>
    <property type="match status" value="1"/>
</dbReference>
<evidence type="ECO:0000256" key="2">
    <source>
        <dbReference type="ARBA" id="ARBA00008072"/>
    </source>
</evidence>